<dbReference type="AlphaFoldDB" id="A0A7I7U9Z3"/>
<dbReference type="EMBL" id="AP022598">
    <property type="protein sequence ID" value="BBY78192.1"/>
    <property type="molecule type" value="Genomic_DNA"/>
</dbReference>
<protein>
    <submittedName>
        <fullName evidence="1">Uncharacterized protein</fullName>
    </submittedName>
</protein>
<gene>
    <name evidence="1" type="ORF">MPRF_50910</name>
</gene>
<evidence type="ECO:0000313" key="1">
    <source>
        <dbReference type="EMBL" id="BBY78192.1"/>
    </source>
</evidence>
<name>A0A7I7U9Z3_MYCPF</name>
<dbReference type="Proteomes" id="UP000466554">
    <property type="component" value="Chromosome"/>
</dbReference>
<reference evidence="1 2" key="1">
    <citation type="journal article" date="2019" name="Emerg. Microbes Infect.">
        <title>Comprehensive subspecies identification of 175 nontuberculous mycobacteria species based on 7547 genomic profiles.</title>
        <authorList>
            <person name="Matsumoto Y."/>
            <person name="Kinjo T."/>
            <person name="Motooka D."/>
            <person name="Nabeya D."/>
            <person name="Jung N."/>
            <person name="Uechi K."/>
            <person name="Horii T."/>
            <person name="Iida T."/>
            <person name="Fujita J."/>
            <person name="Nakamura S."/>
        </authorList>
    </citation>
    <scope>NUCLEOTIDE SEQUENCE [LARGE SCALE GENOMIC DNA]</scope>
    <source>
        <strain evidence="1 2">JCM 6367</strain>
    </source>
</reference>
<sequence>MRNSTTNHAGPANTTAISPMNMKPIATWAIGEILMTTWEDFGADGVRMPPSSHRRVCGLRARAVIRPDLTFDQSGGYRRVLCRPCS</sequence>
<proteinExistence type="predicted"/>
<organism evidence="1 2">
    <name type="scientific">Mycolicibacterium parafortuitum</name>
    <name type="common">Mycobacterium parafortuitum</name>
    <dbReference type="NCBI Taxonomy" id="39692"/>
    <lineage>
        <taxon>Bacteria</taxon>
        <taxon>Bacillati</taxon>
        <taxon>Actinomycetota</taxon>
        <taxon>Actinomycetes</taxon>
        <taxon>Mycobacteriales</taxon>
        <taxon>Mycobacteriaceae</taxon>
        <taxon>Mycolicibacterium</taxon>
    </lineage>
</organism>
<accession>A0A7I7U9Z3</accession>
<evidence type="ECO:0000313" key="2">
    <source>
        <dbReference type="Proteomes" id="UP000466554"/>
    </source>
</evidence>